<reference evidence="3" key="1">
    <citation type="submission" date="2011-05" db="EMBL/GenBank/DDBJ databases">
        <title>The genome sequence of Vittaforma corneae strain ATCC 50505.</title>
        <authorList>
            <consortium name="The Broad Institute Genome Sequencing Platform"/>
            <person name="Cuomo C."/>
            <person name="Didier E."/>
            <person name="Bowers L."/>
            <person name="Young S.K."/>
            <person name="Zeng Q."/>
            <person name="Gargeya S."/>
            <person name="Fitzgerald M."/>
            <person name="Haas B."/>
            <person name="Abouelleil A."/>
            <person name="Alvarado L."/>
            <person name="Arachchi H.M."/>
            <person name="Berlin A."/>
            <person name="Chapman S.B."/>
            <person name="Gearin G."/>
            <person name="Goldberg J."/>
            <person name="Griggs A."/>
            <person name="Gujja S."/>
            <person name="Hansen M."/>
            <person name="Heiman D."/>
            <person name="Howarth C."/>
            <person name="Larimer J."/>
            <person name="Lui A."/>
            <person name="MacDonald P.J.P."/>
            <person name="McCowen C."/>
            <person name="Montmayeur A."/>
            <person name="Murphy C."/>
            <person name="Neiman D."/>
            <person name="Pearson M."/>
            <person name="Priest M."/>
            <person name="Roberts A."/>
            <person name="Saif S."/>
            <person name="Shea T."/>
            <person name="Sisk P."/>
            <person name="Stolte C."/>
            <person name="Sykes S."/>
            <person name="Wortman J."/>
            <person name="Nusbaum C."/>
            <person name="Birren B."/>
        </authorList>
    </citation>
    <scope>NUCLEOTIDE SEQUENCE [LARGE SCALE GENOMIC DNA]</scope>
    <source>
        <strain evidence="3">ATCC 50505</strain>
    </source>
</reference>
<dbReference type="InParanoid" id="L2GL86"/>
<dbReference type="HOGENOM" id="CLU_1429032_0_0_1"/>
<gene>
    <name evidence="2" type="ORF">VICG_01643</name>
</gene>
<dbReference type="EMBL" id="JH370146">
    <property type="protein sequence ID" value="ELA41270.1"/>
    <property type="molecule type" value="Genomic_DNA"/>
</dbReference>
<proteinExistence type="predicted"/>
<name>L2GL86_VITCO</name>
<dbReference type="OMA" id="IVFIEEC"/>
<sequence>MEKYSKFKDPLTGINPFLQPKPKPITMAVFFLAIIRFPIYILFLCGLPVVGMLIRINRKDNISPSGFIVCNSASEFDKEIIKKAFGIKQFGHFKHKTCVCFPEKTNSNNTAILSFKEPGYCDYSIGLKYSSECIYMYGNRFLWFVRFLGSFNTVDVRVTKGSSLEMATSLPKVMLGFTDKERFLTLIKQK</sequence>
<keyword evidence="1" id="KW-0472">Membrane</keyword>
<keyword evidence="1" id="KW-0812">Transmembrane</keyword>
<dbReference type="GeneID" id="19882353"/>
<keyword evidence="1" id="KW-1133">Transmembrane helix</keyword>
<protein>
    <submittedName>
        <fullName evidence="2">Uncharacterized protein</fullName>
    </submittedName>
</protein>
<dbReference type="OrthoDB" id="2187509at2759"/>
<dbReference type="RefSeq" id="XP_007605088.1">
    <property type="nucleotide sequence ID" value="XM_007605026.1"/>
</dbReference>
<dbReference type="VEuPathDB" id="MicrosporidiaDB:VICG_01643"/>
<organism evidence="2 3">
    <name type="scientific">Vittaforma corneae (strain ATCC 50505)</name>
    <name type="common">Microsporidian parasite</name>
    <name type="synonym">Nosema corneum</name>
    <dbReference type="NCBI Taxonomy" id="993615"/>
    <lineage>
        <taxon>Eukaryota</taxon>
        <taxon>Fungi</taxon>
        <taxon>Fungi incertae sedis</taxon>
        <taxon>Microsporidia</taxon>
        <taxon>Nosematidae</taxon>
        <taxon>Vittaforma</taxon>
    </lineage>
</organism>
<accession>L2GL86</accession>
<evidence type="ECO:0000313" key="2">
    <source>
        <dbReference type="EMBL" id="ELA41270.1"/>
    </source>
</evidence>
<dbReference type="Proteomes" id="UP000011082">
    <property type="component" value="Unassembled WGS sequence"/>
</dbReference>
<dbReference type="AlphaFoldDB" id="L2GL86"/>
<evidence type="ECO:0000256" key="1">
    <source>
        <dbReference type="SAM" id="Phobius"/>
    </source>
</evidence>
<evidence type="ECO:0000313" key="3">
    <source>
        <dbReference type="Proteomes" id="UP000011082"/>
    </source>
</evidence>
<keyword evidence="3" id="KW-1185">Reference proteome</keyword>
<feature type="transmembrane region" description="Helical" evidence="1">
    <location>
        <begin position="25"/>
        <end position="54"/>
    </location>
</feature>